<dbReference type="Proteomes" id="UP000239735">
    <property type="component" value="Unassembled WGS sequence"/>
</dbReference>
<evidence type="ECO:0000256" key="1">
    <source>
        <dbReference type="SAM" id="Phobius"/>
    </source>
</evidence>
<dbReference type="OrthoDB" id="54576at2"/>
<sequence>MDNTEPIDPLQRPIPVILCLMVAAVVHVPLLLMKLPLKSFDTNFHIFFASHYFHHWFDPWNTKCFAGFSQATYPPLSHQWVAAISPIFGFDYAYMVVQLASILLLVVGVYRFSLLWTNARAASLAAVASVFVGAESFLVYHAGQLATTSAAPIYLNALPFLYAWLRYGNGRAFVKGSLLFITAAAVHHATLIFGSVLFAAPVLALAFLDRTDGRRAATGKVLARAVAIGLLVGVAVAIVLLPYWIALIHYPITQTPIPHESRANYILSPEYGLTYFIVPWGALILALPFIFLHGSENVKLRPLLFGFWVAFLLGLGGTTPVGSILLGRAFKVLTMERFSYWATLLALPFVGILAAKLIRRFRLAAVAGLMVLATLTCALAVAWSSIEPPDPDNYSVDPVASWLNRDGHDQYRYFTLGFGNKISRLAMMTDASSVDGEWNSGRLLPELMQYSGAALTSSKYFGTGGLDALRAILKHADRYGLKWVFVRDHYYDALLSYAGWRPVDYLEDKTIVIWSKDGVPPAQPVNAPQRPPHWQGLMWGTLPFGSSILAILVLLLIPERRRQHAEAGLHVTPDQGVAARSLAS</sequence>
<feature type="transmembrane region" description="Helical" evidence="1">
    <location>
        <begin position="272"/>
        <end position="292"/>
    </location>
</feature>
<dbReference type="EMBL" id="OKRB01000102">
    <property type="protein sequence ID" value="SPE24222.1"/>
    <property type="molecule type" value="Genomic_DNA"/>
</dbReference>
<feature type="transmembrane region" description="Helical" evidence="1">
    <location>
        <begin position="221"/>
        <end position="252"/>
    </location>
</feature>
<protein>
    <submittedName>
        <fullName evidence="2">Integral membrane protein</fullName>
    </submittedName>
</protein>
<accession>A0A2N9LLX4</accession>
<organism evidence="2 3">
    <name type="scientific">Candidatus Sulfuritelmatomonas gaucii</name>
    <dbReference type="NCBI Taxonomy" id="2043161"/>
    <lineage>
        <taxon>Bacteria</taxon>
        <taxon>Pseudomonadati</taxon>
        <taxon>Acidobacteriota</taxon>
        <taxon>Terriglobia</taxon>
        <taxon>Terriglobales</taxon>
        <taxon>Acidobacteriaceae</taxon>
        <taxon>Candidatus Sulfuritelmatomonas</taxon>
    </lineage>
</organism>
<feature type="transmembrane region" description="Helical" evidence="1">
    <location>
        <begin position="119"/>
        <end position="138"/>
    </location>
</feature>
<feature type="transmembrane region" description="Helical" evidence="1">
    <location>
        <begin position="185"/>
        <end position="209"/>
    </location>
</feature>
<keyword evidence="1" id="KW-0812">Transmembrane</keyword>
<feature type="transmembrane region" description="Helical" evidence="1">
    <location>
        <begin position="12"/>
        <end position="32"/>
    </location>
</feature>
<evidence type="ECO:0000313" key="3">
    <source>
        <dbReference type="Proteomes" id="UP000239735"/>
    </source>
</evidence>
<proteinExistence type="predicted"/>
<keyword evidence="1" id="KW-1133">Transmembrane helix</keyword>
<feature type="transmembrane region" description="Helical" evidence="1">
    <location>
        <begin position="537"/>
        <end position="557"/>
    </location>
</feature>
<feature type="transmembrane region" description="Helical" evidence="1">
    <location>
        <begin position="365"/>
        <end position="386"/>
    </location>
</feature>
<feature type="transmembrane region" description="Helical" evidence="1">
    <location>
        <begin position="304"/>
        <end position="326"/>
    </location>
</feature>
<evidence type="ECO:0000313" key="2">
    <source>
        <dbReference type="EMBL" id="SPE24222.1"/>
    </source>
</evidence>
<feature type="transmembrane region" description="Helical" evidence="1">
    <location>
        <begin position="338"/>
        <end position="358"/>
    </location>
</feature>
<feature type="transmembrane region" description="Helical" evidence="1">
    <location>
        <begin position="92"/>
        <end position="113"/>
    </location>
</feature>
<keyword evidence="1" id="KW-0472">Membrane</keyword>
<name>A0A2N9LLX4_9BACT</name>
<gene>
    <name evidence="2" type="ORF">SBA5_440021</name>
</gene>
<reference evidence="3" key="1">
    <citation type="submission" date="2018-02" db="EMBL/GenBank/DDBJ databases">
        <authorList>
            <person name="Hausmann B."/>
        </authorList>
    </citation>
    <scope>NUCLEOTIDE SEQUENCE [LARGE SCALE GENOMIC DNA]</scope>
    <source>
        <strain evidence="3">Peat soil MAG SbA5</strain>
    </source>
</reference>
<dbReference type="AlphaFoldDB" id="A0A2N9LLX4"/>